<feature type="transmembrane region" description="Helical" evidence="1">
    <location>
        <begin position="58"/>
        <end position="76"/>
    </location>
</feature>
<evidence type="ECO:0008006" key="4">
    <source>
        <dbReference type="Google" id="ProtNLM"/>
    </source>
</evidence>
<dbReference type="Proteomes" id="UP001596023">
    <property type="component" value="Unassembled WGS sequence"/>
</dbReference>
<evidence type="ECO:0000313" key="2">
    <source>
        <dbReference type="EMBL" id="MFC4674318.1"/>
    </source>
</evidence>
<evidence type="ECO:0000256" key="1">
    <source>
        <dbReference type="SAM" id="Phobius"/>
    </source>
</evidence>
<keyword evidence="3" id="KW-1185">Reference proteome</keyword>
<dbReference type="EMBL" id="JBHSGN010000072">
    <property type="protein sequence ID" value="MFC4674318.1"/>
    <property type="molecule type" value="Genomic_DNA"/>
</dbReference>
<protein>
    <recommendedName>
        <fullName evidence="4">Tetratricopeptide repeat protein</fullName>
    </recommendedName>
</protein>
<feature type="transmembrane region" description="Helical" evidence="1">
    <location>
        <begin position="117"/>
        <end position="140"/>
    </location>
</feature>
<proteinExistence type="predicted"/>
<keyword evidence="1" id="KW-0472">Membrane</keyword>
<sequence length="151" mass="17472">MNYSKDTESYERAVADAKKGNYNDALDVLKKLYQDDPGNNVLIETAYIIFQVKSIRRLFIFAIVFAVIVAVFFGYISSGGTDIFSGIWLGSGLGCAAEHYWKHGEWWDDAKNDFSKFIRWILFFIFLFGGPVTLLIRYLLKRKYIQELKNL</sequence>
<reference evidence="3" key="1">
    <citation type="journal article" date="2019" name="Int. J. Syst. Evol. Microbiol.">
        <title>The Global Catalogue of Microorganisms (GCM) 10K type strain sequencing project: providing services to taxonomists for standard genome sequencing and annotation.</title>
        <authorList>
            <consortium name="The Broad Institute Genomics Platform"/>
            <consortium name="The Broad Institute Genome Sequencing Center for Infectious Disease"/>
            <person name="Wu L."/>
            <person name="Ma J."/>
        </authorList>
    </citation>
    <scope>NUCLEOTIDE SEQUENCE [LARGE SCALE GENOMIC DNA]</scope>
    <source>
        <strain evidence="3">CCUG 66188</strain>
    </source>
</reference>
<gene>
    <name evidence="2" type="ORF">ACFO6W_11480</name>
</gene>
<evidence type="ECO:0000313" key="3">
    <source>
        <dbReference type="Proteomes" id="UP001596023"/>
    </source>
</evidence>
<keyword evidence="1" id="KW-0812">Transmembrane</keyword>
<keyword evidence="1" id="KW-1133">Transmembrane helix</keyword>
<name>A0ABV9KX12_9BACT</name>
<dbReference type="SUPFAM" id="SSF48452">
    <property type="entry name" value="TPR-like"/>
    <property type="match status" value="1"/>
</dbReference>
<accession>A0ABV9KX12</accession>
<organism evidence="2 3">
    <name type="scientific">Dysgonomonas termitidis</name>
    <dbReference type="NCBI Taxonomy" id="1516126"/>
    <lineage>
        <taxon>Bacteria</taxon>
        <taxon>Pseudomonadati</taxon>
        <taxon>Bacteroidota</taxon>
        <taxon>Bacteroidia</taxon>
        <taxon>Bacteroidales</taxon>
        <taxon>Dysgonomonadaceae</taxon>
        <taxon>Dysgonomonas</taxon>
    </lineage>
</organism>
<dbReference type="RefSeq" id="WP_379996507.1">
    <property type="nucleotide sequence ID" value="NZ_JBHSGN010000072.1"/>
</dbReference>
<comment type="caution">
    <text evidence="2">The sequence shown here is derived from an EMBL/GenBank/DDBJ whole genome shotgun (WGS) entry which is preliminary data.</text>
</comment>
<dbReference type="InterPro" id="IPR011990">
    <property type="entry name" value="TPR-like_helical_dom_sf"/>
</dbReference>